<protein>
    <submittedName>
        <fullName evidence="1">Uncharacterized protein</fullName>
    </submittedName>
</protein>
<dbReference type="Proteomes" id="UP000524450">
    <property type="component" value="Unassembled WGS sequence"/>
</dbReference>
<evidence type="ECO:0000313" key="2">
    <source>
        <dbReference type="Proteomes" id="UP000524450"/>
    </source>
</evidence>
<reference evidence="1 2" key="1">
    <citation type="submission" date="2020-08" db="EMBL/GenBank/DDBJ databases">
        <title>Genomic Encyclopedia of Type Strains, Phase IV (KMG-V): Genome sequencing to study the core and pangenomes of soil and plant-associated prokaryotes.</title>
        <authorList>
            <person name="Whitman W."/>
        </authorList>
    </citation>
    <scope>NUCLEOTIDE SEQUENCE [LARGE SCALE GENOMIC DNA]</scope>
    <source>
        <strain evidence="1 2">34/80</strain>
    </source>
</reference>
<accession>A0A840FT05</accession>
<dbReference type="AlphaFoldDB" id="A0A840FT05"/>
<dbReference type="RefSeq" id="WP_184642480.1">
    <property type="nucleotide sequence ID" value="NZ_JACIFZ010000014.1"/>
</dbReference>
<proteinExistence type="predicted"/>
<gene>
    <name evidence="1" type="ORF">GGD71_006559</name>
</gene>
<organism evidence="1 2">
    <name type="scientific">Variovorax guangxiensis</name>
    <dbReference type="NCBI Taxonomy" id="1775474"/>
    <lineage>
        <taxon>Bacteria</taxon>
        <taxon>Pseudomonadati</taxon>
        <taxon>Pseudomonadota</taxon>
        <taxon>Betaproteobacteria</taxon>
        <taxon>Burkholderiales</taxon>
        <taxon>Comamonadaceae</taxon>
        <taxon>Variovorax</taxon>
    </lineage>
</organism>
<comment type="caution">
    <text evidence="1">The sequence shown here is derived from an EMBL/GenBank/DDBJ whole genome shotgun (WGS) entry which is preliminary data.</text>
</comment>
<name>A0A840FT05_9BURK</name>
<sequence length="46" mass="5136">MESRCNTRDRRFAQETTIDRLRTARCTLGSCTQAHQPPSLQPSGSA</sequence>
<evidence type="ECO:0000313" key="1">
    <source>
        <dbReference type="EMBL" id="MBB4225746.1"/>
    </source>
</evidence>
<dbReference type="EMBL" id="JACIFZ010000014">
    <property type="protein sequence ID" value="MBB4225746.1"/>
    <property type="molecule type" value="Genomic_DNA"/>
</dbReference>